<accession>A0A8J2P2I4</accession>
<reference evidence="1" key="1">
    <citation type="submission" date="2021-06" db="EMBL/GenBank/DDBJ databases">
        <authorList>
            <person name="Hodson N. C."/>
            <person name="Mongue J. A."/>
            <person name="Jaron S. K."/>
        </authorList>
    </citation>
    <scope>NUCLEOTIDE SEQUENCE</scope>
</reference>
<proteinExistence type="predicted"/>
<keyword evidence="2" id="KW-1185">Reference proteome</keyword>
<name>A0A8J2P2I4_9HEXA</name>
<organism evidence="1 2">
    <name type="scientific">Allacma fusca</name>
    <dbReference type="NCBI Taxonomy" id="39272"/>
    <lineage>
        <taxon>Eukaryota</taxon>
        <taxon>Metazoa</taxon>
        <taxon>Ecdysozoa</taxon>
        <taxon>Arthropoda</taxon>
        <taxon>Hexapoda</taxon>
        <taxon>Collembola</taxon>
        <taxon>Symphypleona</taxon>
        <taxon>Sminthuridae</taxon>
        <taxon>Allacma</taxon>
    </lineage>
</organism>
<evidence type="ECO:0000313" key="2">
    <source>
        <dbReference type="Proteomes" id="UP000708208"/>
    </source>
</evidence>
<dbReference type="EMBL" id="CAJVCH010299164">
    <property type="protein sequence ID" value="CAG7785576.1"/>
    <property type="molecule type" value="Genomic_DNA"/>
</dbReference>
<comment type="caution">
    <text evidence="1">The sequence shown here is derived from an EMBL/GenBank/DDBJ whole genome shotgun (WGS) entry which is preliminary data.</text>
</comment>
<gene>
    <name evidence="1" type="ORF">AFUS01_LOCUS24193</name>
</gene>
<protein>
    <submittedName>
        <fullName evidence="1">Uncharacterized protein</fullName>
    </submittedName>
</protein>
<feature type="non-terminal residue" evidence="1">
    <location>
        <position position="1"/>
    </location>
</feature>
<dbReference type="AlphaFoldDB" id="A0A8J2P2I4"/>
<sequence>RIGIHYGSKLLLNVSLVPVQNFLKLNSPMVKAHAGALVMIPQY</sequence>
<dbReference type="Proteomes" id="UP000708208">
    <property type="component" value="Unassembled WGS sequence"/>
</dbReference>
<evidence type="ECO:0000313" key="1">
    <source>
        <dbReference type="EMBL" id="CAG7785576.1"/>
    </source>
</evidence>